<dbReference type="AlphaFoldDB" id="A0A1N6ZST3"/>
<gene>
    <name evidence="1" type="ORF">SAMN05421829_112129</name>
</gene>
<dbReference type="Proteomes" id="UP000186819">
    <property type="component" value="Unassembled WGS sequence"/>
</dbReference>
<keyword evidence="2" id="KW-1185">Reference proteome</keyword>
<sequence length="160" mass="17354">MADTVPGGQEFGIDAELYAGLRELAAGAFPKRCPTCGRSYRDADDYIAQTQRVGSGRSGLKQAVDDDGQVIVELFRNCVCGSTLMDCFRDRRDTSEAGLRRRARFGELIAALVAQGLERERAHAELLKVLRGEPSTILKARPRSVALPSLIDAAAKDRSG</sequence>
<dbReference type="EMBL" id="FTMD01000012">
    <property type="protein sequence ID" value="SIR29835.1"/>
    <property type="molecule type" value="Genomic_DNA"/>
</dbReference>
<dbReference type="RefSeq" id="WP_076603408.1">
    <property type="nucleotide sequence ID" value="NZ_FTMD01000012.1"/>
</dbReference>
<evidence type="ECO:0000313" key="1">
    <source>
        <dbReference type="EMBL" id="SIR29835.1"/>
    </source>
</evidence>
<organism evidence="1 2">
    <name type="scientific">Aromatoleum tolulyticum</name>
    <dbReference type="NCBI Taxonomy" id="34027"/>
    <lineage>
        <taxon>Bacteria</taxon>
        <taxon>Pseudomonadati</taxon>
        <taxon>Pseudomonadota</taxon>
        <taxon>Betaproteobacteria</taxon>
        <taxon>Rhodocyclales</taxon>
        <taxon>Rhodocyclaceae</taxon>
        <taxon>Aromatoleum</taxon>
    </lineage>
</organism>
<dbReference type="STRING" id="34027.SAMN05421829_112129"/>
<proteinExistence type="predicted"/>
<dbReference type="OrthoDB" id="5405941at2"/>
<evidence type="ECO:0000313" key="2">
    <source>
        <dbReference type="Proteomes" id="UP000186819"/>
    </source>
</evidence>
<name>A0A1N6ZST3_9RHOO</name>
<accession>A0A1N6ZST3</accession>
<reference evidence="2" key="1">
    <citation type="submission" date="2017-01" db="EMBL/GenBank/DDBJ databases">
        <authorList>
            <person name="Varghese N."/>
            <person name="Submissions S."/>
        </authorList>
    </citation>
    <scope>NUCLEOTIDE SEQUENCE [LARGE SCALE GENOMIC DNA]</scope>
    <source>
        <strain evidence="2">ATCC 51758</strain>
    </source>
</reference>
<protein>
    <submittedName>
        <fullName evidence="1">Uncharacterized protein</fullName>
    </submittedName>
</protein>